<name>A0A3E0HF08_9PSEU</name>
<protein>
    <recommendedName>
        <fullName evidence="3">WD40 repeat protein</fullName>
    </recommendedName>
</protein>
<dbReference type="Proteomes" id="UP000256269">
    <property type="component" value="Unassembled WGS sequence"/>
</dbReference>
<dbReference type="AlphaFoldDB" id="A0A3E0HF08"/>
<evidence type="ECO:0008006" key="3">
    <source>
        <dbReference type="Google" id="ProtNLM"/>
    </source>
</evidence>
<keyword evidence="2" id="KW-1185">Reference proteome</keyword>
<evidence type="ECO:0000313" key="1">
    <source>
        <dbReference type="EMBL" id="REH43797.1"/>
    </source>
</evidence>
<accession>A0A3E0HF08</accession>
<reference evidence="1 2" key="1">
    <citation type="submission" date="2018-08" db="EMBL/GenBank/DDBJ databases">
        <title>Genomic Encyclopedia of Archaeal and Bacterial Type Strains, Phase II (KMG-II): from individual species to whole genera.</title>
        <authorList>
            <person name="Goeker M."/>
        </authorList>
    </citation>
    <scope>NUCLEOTIDE SEQUENCE [LARGE SCALE GENOMIC DNA]</scope>
    <source>
        <strain evidence="1 2">DSM 45791</strain>
    </source>
</reference>
<sequence length="311" mass="34184">MPVRASRTLPGEGYHTRPWAGGFVAVDRDGHATVLDGELGIVDELDVGPTNDLSRDGATWAWHADGALSVGDPRGEHASTPLPDIDHCAWSGDTLWVVHRSPAEFTVELRDRGNRMLRSTSFPDPLEGASALLEPHPSDHRMVLWFADGGVSDPVSWLFDDDLTRVELPTEYEAGPPVFGGDWFVYGNEEALVKVAWPHGEELRRLAWRAIEPDEDVDDSLDLDVLLLPDHHVLWHTSNGLTHVVDLGDMSWRSVAVDGHPAGPTSDFFPSLAGDSTPYTDFGSAVRGPHGLLATYGRRELVLTDPLDWIR</sequence>
<gene>
    <name evidence="1" type="ORF">BCF44_109340</name>
</gene>
<evidence type="ECO:0000313" key="2">
    <source>
        <dbReference type="Proteomes" id="UP000256269"/>
    </source>
</evidence>
<comment type="caution">
    <text evidence="1">The sequence shown here is derived from an EMBL/GenBank/DDBJ whole genome shotgun (WGS) entry which is preliminary data.</text>
</comment>
<organism evidence="1 2">
    <name type="scientific">Kutzneria buriramensis</name>
    <dbReference type="NCBI Taxonomy" id="1045776"/>
    <lineage>
        <taxon>Bacteria</taxon>
        <taxon>Bacillati</taxon>
        <taxon>Actinomycetota</taxon>
        <taxon>Actinomycetes</taxon>
        <taxon>Pseudonocardiales</taxon>
        <taxon>Pseudonocardiaceae</taxon>
        <taxon>Kutzneria</taxon>
    </lineage>
</organism>
<dbReference type="EMBL" id="QUNO01000009">
    <property type="protein sequence ID" value="REH43797.1"/>
    <property type="molecule type" value="Genomic_DNA"/>
</dbReference>
<proteinExistence type="predicted"/>